<comment type="caution">
    <text evidence="2">The sequence shown here is derived from an EMBL/GenBank/DDBJ whole genome shotgun (WGS) entry which is preliminary data.</text>
</comment>
<gene>
    <name evidence="2" type="ORF">CgunFtcFv8_024159</name>
</gene>
<dbReference type="AlphaFoldDB" id="A0AAN8DLW4"/>
<name>A0AAN8DLW4_CHAGU</name>
<feature type="region of interest" description="Disordered" evidence="1">
    <location>
        <begin position="76"/>
        <end position="100"/>
    </location>
</feature>
<evidence type="ECO:0000313" key="3">
    <source>
        <dbReference type="Proteomes" id="UP001331515"/>
    </source>
</evidence>
<organism evidence="2 3">
    <name type="scientific">Champsocephalus gunnari</name>
    <name type="common">Mackerel icefish</name>
    <dbReference type="NCBI Taxonomy" id="52237"/>
    <lineage>
        <taxon>Eukaryota</taxon>
        <taxon>Metazoa</taxon>
        <taxon>Chordata</taxon>
        <taxon>Craniata</taxon>
        <taxon>Vertebrata</taxon>
        <taxon>Euteleostomi</taxon>
        <taxon>Actinopterygii</taxon>
        <taxon>Neopterygii</taxon>
        <taxon>Teleostei</taxon>
        <taxon>Neoteleostei</taxon>
        <taxon>Acanthomorphata</taxon>
        <taxon>Eupercaria</taxon>
        <taxon>Perciformes</taxon>
        <taxon>Notothenioidei</taxon>
        <taxon>Channichthyidae</taxon>
        <taxon>Champsocephalus</taxon>
    </lineage>
</organism>
<protein>
    <submittedName>
        <fullName evidence="2">Uncharacterized protein</fullName>
    </submittedName>
</protein>
<dbReference type="Proteomes" id="UP001331515">
    <property type="component" value="Unassembled WGS sequence"/>
</dbReference>
<accession>A0AAN8DLW4</accession>
<reference evidence="2 3" key="1">
    <citation type="journal article" date="2023" name="Mol. Biol. Evol.">
        <title>Genomics of Secondarily Temperate Adaptation in the Only Non-Antarctic Icefish.</title>
        <authorList>
            <person name="Rivera-Colon A.G."/>
            <person name="Rayamajhi N."/>
            <person name="Minhas B.F."/>
            <person name="Madrigal G."/>
            <person name="Bilyk K.T."/>
            <person name="Yoon V."/>
            <person name="Hune M."/>
            <person name="Gregory S."/>
            <person name="Cheng C.H.C."/>
            <person name="Catchen J.M."/>
        </authorList>
    </citation>
    <scope>NUCLEOTIDE SEQUENCE [LARGE SCALE GENOMIC DNA]</scope>
    <source>
        <tissue evidence="2">White muscle</tissue>
    </source>
</reference>
<dbReference type="EMBL" id="JAURVH010001523">
    <property type="protein sequence ID" value="KAK5920338.1"/>
    <property type="molecule type" value="Genomic_DNA"/>
</dbReference>
<evidence type="ECO:0000313" key="2">
    <source>
        <dbReference type="EMBL" id="KAK5920338.1"/>
    </source>
</evidence>
<proteinExistence type="predicted"/>
<sequence length="114" mass="12387">MGLDDGGKPCHRLFKDFTKPAEYTGELIGVEVLYRQTGKVLEDVSLDPDIHPDEAAAIQSLEEVDEGIEEDVEDPTVFQPDIPSTSAAARSGDPADAPRRRCRVLVASQDTSMS</sequence>
<evidence type="ECO:0000256" key="1">
    <source>
        <dbReference type="SAM" id="MobiDB-lite"/>
    </source>
</evidence>
<keyword evidence="3" id="KW-1185">Reference proteome</keyword>